<protein>
    <recommendedName>
        <fullName evidence="3">Antitoxin</fullName>
    </recommendedName>
</protein>
<dbReference type="RefSeq" id="WP_013684571.1">
    <property type="nucleotide sequence ID" value="NC_015320.1"/>
</dbReference>
<proteinExistence type="inferred from homology"/>
<evidence type="ECO:0000313" key="5">
    <source>
        <dbReference type="Proteomes" id="UP000008136"/>
    </source>
</evidence>
<dbReference type="OrthoDB" id="116241at2157"/>
<accession>F2KRQ3</accession>
<dbReference type="HOGENOM" id="CLU_200885_1_0_2"/>
<evidence type="ECO:0000256" key="3">
    <source>
        <dbReference type="RuleBase" id="RU368051"/>
    </source>
</evidence>
<keyword evidence="2 3" id="KW-1277">Toxin-antitoxin system</keyword>
<dbReference type="SUPFAM" id="SSF141694">
    <property type="entry name" value="AF2212/PG0164-like"/>
    <property type="match status" value="1"/>
</dbReference>
<dbReference type="InterPro" id="IPR024069">
    <property type="entry name" value="AF2212-like_dom_sf"/>
</dbReference>
<dbReference type="EMBL" id="CP002588">
    <property type="protein sequence ID" value="AEA47917.1"/>
    <property type="molecule type" value="Genomic_DNA"/>
</dbReference>
<keyword evidence="5" id="KW-1185">Reference proteome</keyword>
<dbReference type="KEGG" id="ave:Arcve_1924"/>
<reference evidence="4 5" key="1">
    <citation type="submission" date="2011-03" db="EMBL/GenBank/DDBJ databases">
        <title>The complete genome of Archaeoglobus veneficus SNP6.</title>
        <authorList>
            <consortium name="US DOE Joint Genome Institute (JGI-PGF)"/>
            <person name="Lucas S."/>
            <person name="Copeland A."/>
            <person name="Lapidus A."/>
            <person name="Bruce D."/>
            <person name="Goodwin L."/>
            <person name="Pitluck S."/>
            <person name="Kyrpides N."/>
            <person name="Mavromatis K."/>
            <person name="Pagani I."/>
            <person name="Ivanova N."/>
            <person name="Mikhailova N."/>
            <person name="Lu M."/>
            <person name="Detter J.C."/>
            <person name="Tapia R."/>
            <person name="Han C."/>
            <person name="Land M."/>
            <person name="Hauser L."/>
            <person name="Markowitz V."/>
            <person name="Cheng J.-F."/>
            <person name="Hugenholtz P."/>
            <person name="Woyke T."/>
            <person name="Wu D."/>
            <person name="Spring S."/>
            <person name="Brambilla E."/>
            <person name="Klenk H.-P."/>
            <person name="Eisen J.A."/>
        </authorList>
    </citation>
    <scope>NUCLEOTIDE SEQUENCE [LARGE SCALE GENOMIC DNA]</scope>
    <source>
        <strain>SNP6</strain>
    </source>
</reference>
<dbReference type="eggNOG" id="arCOG10049">
    <property type="taxonomic scope" value="Archaea"/>
</dbReference>
<evidence type="ECO:0000313" key="4">
    <source>
        <dbReference type="EMBL" id="AEA47917.1"/>
    </source>
</evidence>
<dbReference type="Proteomes" id="UP000008136">
    <property type="component" value="Chromosome"/>
</dbReference>
<gene>
    <name evidence="4" type="ordered locus">Arcve_1924</name>
</gene>
<dbReference type="Pfam" id="PF01954">
    <property type="entry name" value="AF2212-like"/>
    <property type="match status" value="1"/>
</dbReference>
<dbReference type="Gene3D" id="4.10.1150.10">
    <property type="entry name" value="AF2212/PG0164-like"/>
    <property type="match status" value="1"/>
</dbReference>
<evidence type="ECO:0000256" key="1">
    <source>
        <dbReference type="ARBA" id="ARBA00006615"/>
    </source>
</evidence>
<evidence type="ECO:0000256" key="2">
    <source>
        <dbReference type="ARBA" id="ARBA00022649"/>
    </source>
</evidence>
<dbReference type="AlphaFoldDB" id="F2KRQ3"/>
<sequence>MTKVIEVIYEKGVLKPLEKIDLKEGEKIKIEIKRNINHLRGKYGKVKKTELLKLKDEIYDRRSHICR</sequence>
<comment type="similarity">
    <text evidence="1 3">Belongs to the UPF0165 family.</text>
</comment>
<comment type="function">
    <text evidence="3">Antitoxin component of a type II toxin-antitoxin (TA) system.</text>
</comment>
<organism evidence="4 5">
    <name type="scientific">Archaeoglobus veneficus (strain DSM 11195 / SNP6)</name>
    <dbReference type="NCBI Taxonomy" id="693661"/>
    <lineage>
        <taxon>Archaea</taxon>
        <taxon>Methanobacteriati</taxon>
        <taxon>Methanobacteriota</taxon>
        <taxon>Archaeoglobi</taxon>
        <taxon>Archaeoglobales</taxon>
        <taxon>Archaeoglobaceae</taxon>
        <taxon>Archaeoglobus</taxon>
    </lineage>
</organism>
<dbReference type="InterPro" id="IPR008203">
    <property type="entry name" value="AF2212-like"/>
</dbReference>
<name>F2KRQ3_ARCVS</name>
<dbReference type="GeneID" id="10395056"/>
<dbReference type="STRING" id="693661.Arcve_1924"/>